<keyword evidence="3" id="KW-1185">Reference proteome</keyword>
<evidence type="ECO:0000313" key="2">
    <source>
        <dbReference type="EMBL" id="GFR05521.1"/>
    </source>
</evidence>
<comment type="caution">
    <text evidence="2">The sequence shown here is derived from an EMBL/GenBank/DDBJ whole genome shotgun (WGS) entry which is preliminary data.</text>
</comment>
<keyword evidence="1" id="KW-0472">Membrane</keyword>
<accession>A0A8X6GIQ3</accession>
<gene>
    <name evidence="2" type="ORF">TNCT_585111</name>
</gene>
<proteinExistence type="predicted"/>
<feature type="transmembrane region" description="Helical" evidence="1">
    <location>
        <begin position="35"/>
        <end position="56"/>
    </location>
</feature>
<dbReference type="AlphaFoldDB" id="A0A8X6GIQ3"/>
<evidence type="ECO:0000256" key="1">
    <source>
        <dbReference type="SAM" id="Phobius"/>
    </source>
</evidence>
<protein>
    <submittedName>
        <fullName evidence="2">Uncharacterized protein</fullName>
    </submittedName>
</protein>
<name>A0A8X6GIQ3_TRICU</name>
<keyword evidence="1" id="KW-1133">Transmembrane helix</keyword>
<sequence length="103" mass="11280">MSGNEGVSTIAGTLDPPSAAQRIVVRRRTSKKWSLMPFGITFILFAKGFAGFLSSYASENLILRNLSVATMVVCFIFAIVLCFIHKRRQSSSTSRTSACSKLQ</sequence>
<feature type="transmembrane region" description="Helical" evidence="1">
    <location>
        <begin position="62"/>
        <end position="84"/>
    </location>
</feature>
<dbReference type="Proteomes" id="UP000887116">
    <property type="component" value="Unassembled WGS sequence"/>
</dbReference>
<reference evidence="2" key="1">
    <citation type="submission" date="2020-07" db="EMBL/GenBank/DDBJ databases">
        <title>Multicomponent nature underlies the extraordinary mechanical properties of spider dragline silk.</title>
        <authorList>
            <person name="Kono N."/>
            <person name="Nakamura H."/>
            <person name="Mori M."/>
            <person name="Yoshida Y."/>
            <person name="Ohtoshi R."/>
            <person name="Malay A.D."/>
            <person name="Moran D.A.P."/>
            <person name="Tomita M."/>
            <person name="Numata K."/>
            <person name="Arakawa K."/>
        </authorList>
    </citation>
    <scope>NUCLEOTIDE SEQUENCE</scope>
</reference>
<keyword evidence="1" id="KW-0812">Transmembrane</keyword>
<evidence type="ECO:0000313" key="3">
    <source>
        <dbReference type="Proteomes" id="UP000887116"/>
    </source>
</evidence>
<dbReference type="EMBL" id="BMAO01006020">
    <property type="protein sequence ID" value="GFR05521.1"/>
    <property type="molecule type" value="Genomic_DNA"/>
</dbReference>
<organism evidence="2 3">
    <name type="scientific">Trichonephila clavata</name>
    <name type="common">Joro spider</name>
    <name type="synonym">Nephila clavata</name>
    <dbReference type="NCBI Taxonomy" id="2740835"/>
    <lineage>
        <taxon>Eukaryota</taxon>
        <taxon>Metazoa</taxon>
        <taxon>Ecdysozoa</taxon>
        <taxon>Arthropoda</taxon>
        <taxon>Chelicerata</taxon>
        <taxon>Arachnida</taxon>
        <taxon>Araneae</taxon>
        <taxon>Araneomorphae</taxon>
        <taxon>Entelegynae</taxon>
        <taxon>Araneoidea</taxon>
        <taxon>Nephilidae</taxon>
        <taxon>Trichonephila</taxon>
    </lineage>
</organism>